<dbReference type="AlphaFoldDB" id="A0AAD6SFU2"/>
<protein>
    <submittedName>
        <fullName evidence="2">Uncharacterized protein</fullName>
    </submittedName>
</protein>
<dbReference type="Proteomes" id="UP001218188">
    <property type="component" value="Unassembled WGS sequence"/>
</dbReference>
<name>A0AAD6SFU2_9AGAR</name>
<comment type="caution">
    <text evidence="2">The sequence shown here is derived from an EMBL/GenBank/DDBJ whole genome shotgun (WGS) entry which is preliminary data.</text>
</comment>
<feature type="region of interest" description="Disordered" evidence="1">
    <location>
        <begin position="538"/>
        <end position="602"/>
    </location>
</feature>
<evidence type="ECO:0000313" key="2">
    <source>
        <dbReference type="EMBL" id="KAJ7026834.1"/>
    </source>
</evidence>
<evidence type="ECO:0000313" key="3">
    <source>
        <dbReference type="Proteomes" id="UP001218188"/>
    </source>
</evidence>
<keyword evidence="3" id="KW-1185">Reference proteome</keyword>
<feature type="region of interest" description="Disordered" evidence="1">
    <location>
        <begin position="1"/>
        <end position="25"/>
    </location>
</feature>
<organism evidence="2 3">
    <name type="scientific">Mycena alexandri</name>
    <dbReference type="NCBI Taxonomy" id="1745969"/>
    <lineage>
        <taxon>Eukaryota</taxon>
        <taxon>Fungi</taxon>
        <taxon>Dikarya</taxon>
        <taxon>Basidiomycota</taxon>
        <taxon>Agaricomycotina</taxon>
        <taxon>Agaricomycetes</taxon>
        <taxon>Agaricomycetidae</taxon>
        <taxon>Agaricales</taxon>
        <taxon>Marasmiineae</taxon>
        <taxon>Mycenaceae</taxon>
        <taxon>Mycena</taxon>
    </lineage>
</organism>
<gene>
    <name evidence="2" type="ORF">C8F04DRAFT_1267742</name>
</gene>
<dbReference type="EMBL" id="JARJCM010000133">
    <property type="protein sequence ID" value="KAJ7026834.1"/>
    <property type="molecule type" value="Genomic_DNA"/>
</dbReference>
<sequence>MAEPSLAPRGWSHPRNATTAGDSWMPFPELHRTTSSTTQFGLPAMQLVRRLCGFSTSQILYLSQTIFNHVSRLREVSVPASLSTAEPTPDTTHAASAILAGFSCRAYVSMTSPASLGTADCTLPTTYVQSATSAIFCYGSRKTRTSPHRSPAQNEHQECDFRAHLIITFPASLGTAEYTLPTTYVQSATSAIFCYGSRKTTTSPHRSPAQNEHQECDFRAHVIMTSPASLGTAEHTLPTTYVQSATSAIIFCYGSRKTTVNPSCLHPPSYFRTHVIMTSSVSLRTTEHTLPTTHDDKGSLMRVPSLVPTIRSESSDDWYLPLPPSTVLYEQYPPPPPLRVSSKSEEQYPPLPRVWCLQSIIHRSRFVAFLGALTTAPAFDSVFGTVPAALAATVSAFTRSSSASTLLEPPTSISSTDESSDVATPPSRPVFIPLVRDRVCAFAHRVAWGAVDDVRAAFRAEQHGETSLTSSSNLMALSRALSSVRMSTIPRSVASIMAPSERAPSSSSLSEVPMRAGFGFWSESSSLGRTLSVLTQSSFLSDSTAPSPSPSPPPLPESPSTHSPSSPRPSRPPSPSSFSLGTPEASGSVSISTPRGDVPSVRSLLDTVPSYRALTEVRGEETQDIVRALRDELRDLADFLHRPTSHPTSPVQVPSPTPIPHAPPPVDRTPSPVAAPEPAIQLLDPPPMNYTSSLLFRTSSNASWYFSSHHSDNGLWSPFPDSLYPGEPSAHISIAGNEAVDAKAKEAAQEASSLLSTRVKILEYPLPVGKAAEATATSAFQMEWKEWVASPRCAKLALFDSASPSNAVAHMYEGLARPQCSGLAQLRTCHIGLNAHLYRIKVAPSQNCVQCSVPQTVIHFLLPWPAYRRESHGTERFPCYPL</sequence>
<feature type="compositionally biased region" description="Polar residues" evidence="1">
    <location>
        <begin position="405"/>
        <end position="417"/>
    </location>
</feature>
<proteinExistence type="predicted"/>
<evidence type="ECO:0000256" key="1">
    <source>
        <dbReference type="SAM" id="MobiDB-lite"/>
    </source>
</evidence>
<feature type="compositionally biased region" description="Pro residues" evidence="1">
    <location>
        <begin position="547"/>
        <end position="557"/>
    </location>
</feature>
<accession>A0AAD6SFU2</accession>
<feature type="compositionally biased region" description="Pro residues" evidence="1">
    <location>
        <begin position="653"/>
        <end position="667"/>
    </location>
</feature>
<feature type="compositionally biased region" description="Pro residues" evidence="1">
    <location>
        <begin position="566"/>
        <end position="575"/>
    </location>
</feature>
<feature type="region of interest" description="Disordered" evidence="1">
    <location>
        <begin position="641"/>
        <end position="673"/>
    </location>
</feature>
<feature type="region of interest" description="Disordered" evidence="1">
    <location>
        <begin position="405"/>
        <end position="425"/>
    </location>
</feature>
<reference evidence="2" key="1">
    <citation type="submission" date="2023-03" db="EMBL/GenBank/DDBJ databases">
        <title>Massive genome expansion in bonnet fungi (Mycena s.s.) driven by repeated elements and novel gene families across ecological guilds.</title>
        <authorList>
            <consortium name="Lawrence Berkeley National Laboratory"/>
            <person name="Harder C.B."/>
            <person name="Miyauchi S."/>
            <person name="Viragh M."/>
            <person name="Kuo A."/>
            <person name="Thoen E."/>
            <person name="Andreopoulos B."/>
            <person name="Lu D."/>
            <person name="Skrede I."/>
            <person name="Drula E."/>
            <person name="Henrissat B."/>
            <person name="Morin E."/>
            <person name="Kohler A."/>
            <person name="Barry K."/>
            <person name="LaButti K."/>
            <person name="Morin E."/>
            <person name="Salamov A."/>
            <person name="Lipzen A."/>
            <person name="Mereny Z."/>
            <person name="Hegedus B."/>
            <person name="Baldrian P."/>
            <person name="Stursova M."/>
            <person name="Weitz H."/>
            <person name="Taylor A."/>
            <person name="Grigoriev I.V."/>
            <person name="Nagy L.G."/>
            <person name="Martin F."/>
            <person name="Kauserud H."/>
        </authorList>
    </citation>
    <scope>NUCLEOTIDE SEQUENCE</scope>
    <source>
        <strain evidence="2">CBHHK200</strain>
    </source>
</reference>